<dbReference type="PANTHER" id="PTHR33452:SF1">
    <property type="entry name" value="INNER MEMBRANE PROTEIN YPHA-RELATED"/>
    <property type="match status" value="1"/>
</dbReference>
<dbReference type="OrthoDB" id="9792760at2"/>
<protein>
    <submittedName>
        <fullName evidence="8">Membrane protein</fullName>
    </submittedName>
</protein>
<dbReference type="RefSeq" id="WP_045979430.1">
    <property type="nucleotide sequence ID" value="NZ_JXXY01000007.1"/>
</dbReference>
<sequence>MNIINITHTEAFNNITKLLARFALAALFILTGLSKVEFYYATAQYMATMGVPGVLLPLVIALEVIGGAMVVLGLLTHLTALAFAIFSIVSALLFHFDLAEQTQFLMFYKNIAIAGGFLALAASGAGKYSLDQLLLKDRS</sequence>
<evidence type="ECO:0000256" key="5">
    <source>
        <dbReference type="ARBA" id="ARBA00022989"/>
    </source>
</evidence>
<dbReference type="PATRIC" id="fig|151081.8.peg.1963"/>
<keyword evidence="3" id="KW-1003">Cell membrane</keyword>
<evidence type="ECO:0000256" key="4">
    <source>
        <dbReference type="ARBA" id="ARBA00022692"/>
    </source>
</evidence>
<comment type="caution">
    <text evidence="8">The sequence shown here is derived from an EMBL/GenBank/DDBJ whole genome shotgun (WGS) entry which is preliminary data.</text>
</comment>
<feature type="transmembrane region" description="Helical" evidence="7">
    <location>
        <begin position="81"/>
        <end position="99"/>
    </location>
</feature>
<evidence type="ECO:0000256" key="1">
    <source>
        <dbReference type="ARBA" id="ARBA00004651"/>
    </source>
</evidence>
<feature type="transmembrane region" description="Helical" evidence="7">
    <location>
        <begin position="54"/>
        <end position="75"/>
    </location>
</feature>
<comment type="similarity">
    <text evidence="2">Belongs to the DoxX family.</text>
</comment>
<feature type="transmembrane region" description="Helical" evidence="7">
    <location>
        <begin position="22"/>
        <end position="42"/>
    </location>
</feature>
<dbReference type="InterPro" id="IPR032808">
    <property type="entry name" value="DoxX"/>
</dbReference>
<dbReference type="EMBL" id="JXXZ01000008">
    <property type="protein sequence ID" value="KJY99314.1"/>
    <property type="molecule type" value="Genomic_DNA"/>
</dbReference>
<dbReference type="Pfam" id="PF07681">
    <property type="entry name" value="DoxX"/>
    <property type="match status" value="1"/>
</dbReference>
<name>A0A0F4PSW1_9GAMM</name>
<keyword evidence="6 7" id="KW-0472">Membrane</keyword>
<evidence type="ECO:0000313" key="9">
    <source>
        <dbReference type="Proteomes" id="UP000033664"/>
    </source>
</evidence>
<evidence type="ECO:0000256" key="2">
    <source>
        <dbReference type="ARBA" id="ARBA00006679"/>
    </source>
</evidence>
<feature type="transmembrane region" description="Helical" evidence="7">
    <location>
        <begin position="111"/>
        <end position="130"/>
    </location>
</feature>
<keyword evidence="4 7" id="KW-0812">Transmembrane</keyword>
<keyword evidence="5 7" id="KW-1133">Transmembrane helix</keyword>
<evidence type="ECO:0000256" key="3">
    <source>
        <dbReference type="ARBA" id="ARBA00022475"/>
    </source>
</evidence>
<accession>A0A0F4PSW1</accession>
<dbReference type="GO" id="GO:0005886">
    <property type="term" value="C:plasma membrane"/>
    <property type="evidence" value="ECO:0007669"/>
    <property type="project" value="UniProtKB-SubCell"/>
</dbReference>
<evidence type="ECO:0000256" key="7">
    <source>
        <dbReference type="SAM" id="Phobius"/>
    </source>
</evidence>
<dbReference type="InterPro" id="IPR051907">
    <property type="entry name" value="DoxX-like_oxidoreductase"/>
</dbReference>
<keyword evidence="9" id="KW-1185">Reference proteome</keyword>
<evidence type="ECO:0000313" key="8">
    <source>
        <dbReference type="EMBL" id="KJY99314.1"/>
    </source>
</evidence>
<gene>
    <name evidence="8" type="ORF">TW72_10615</name>
</gene>
<comment type="subcellular location">
    <subcellularLocation>
        <location evidence="1">Cell membrane</location>
        <topology evidence="1">Multi-pass membrane protein</topology>
    </subcellularLocation>
</comment>
<dbReference type="GeneID" id="58228944"/>
<dbReference type="eggNOG" id="COG2259">
    <property type="taxonomic scope" value="Bacteria"/>
</dbReference>
<organism evidence="8 9">
    <name type="scientific">Pseudoalteromonas ruthenica</name>
    <dbReference type="NCBI Taxonomy" id="151081"/>
    <lineage>
        <taxon>Bacteria</taxon>
        <taxon>Pseudomonadati</taxon>
        <taxon>Pseudomonadota</taxon>
        <taxon>Gammaproteobacteria</taxon>
        <taxon>Alteromonadales</taxon>
        <taxon>Pseudoalteromonadaceae</taxon>
        <taxon>Pseudoalteromonas</taxon>
    </lineage>
</organism>
<reference evidence="8 9" key="1">
    <citation type="journal article" date="2015" name="BMC Genomics">
        <title>Genome mining reveals unlocked bioactive potential of marine Gram-negative bacteria.</title>
        <authorList>
            <person name="Machado H."/>
            <person name="Sonnenschein E.C."/>
            <person name="Melchiorsen J."/>
            <person name="Gram L."/>
        </authorList>
    </citation>
    <scope>NUCLEOTIDE SEQUENCE [LARGE SCALE GENOMIC DNA]</scope>
    <source>
        <strain evidence="8 9">S3137</strain>
    </source>
</reference>
<dbReference type="Proteomes" id="UP000033664">
    <property type="component" value="Unassembled WGS sequence"/>
</dbReference>
<proteinExistence type="inferred from homology"/>
<dbReference type="PANTHER" id="PTHR33452">
    <property type="entry name" value="OXIDOREDUCTASE CATD-RELATED"/>
    <property type="match status" value="1"/>
</dbReference>
<dbReference type="AlphaFoldDB" id="A0A0F4PSW1"/>
<evidence type="ECO:0000256" key="6">
    <source>
        <dbReference type="ARBA" id="ARBA00023136"/>
    </source>
</evidence>